<name>A0A9P6MRU6_9FUNG</name>
<dbReference type="Proteomes" id="UP000703661">
    <property type="component" value="Unassembled WGS sequence"/>
</dbReference>
<feature type="compositionally biased region" description="Polar residues" evidence="1">
    <location>
        <begin position="148"/>
        <end position="157"/>
    </location>
</feature>
<feature type="region of interest" description="Disordered" evidence="1">
    <location>
        <begin position="467"/>
        <end position="499"/>
    </location>
</feature>
<evidence type="ECO:0000313" key="3">
    <source>
        <dbReference type="Proteomes" id="UP000703661"/>
    </source>
</evidence>
<feature type="region of interest" description="Disordered" evidence="1">
    <location>
        <begin position="331"/>
        <end position="356"/>
    </location>
</feature>
<proteinExistence type="predicted"/>
<feature type="region of interest" description="Disordered" evidence="1">
    <location>
        <begin position="102"/>
        <end position="175"/>
    </location>
</feature>
<feature type="compositionally biased region" description="Low complexity" evidence="1">
    <location>
        <begin position="661"/>
        <end position="673"/>
    </location>
</feature>
<dbReference type="AlphaFoldDB" id="A0A9P6MRU6"/>
<feature type="compositionally biased region" description="Low complexity" evidence="1">
    <location>
        <begin position="467"/>
        <end position="484"/>
    </location>
</feature>
<evidence type="ECO:0000256" key="1">
    <source>
        <dbReference type="SAM" id="MobiDB-lite"/>
    </source>
</evidence>
<feature type="region of interest" description="Disordered" evidence="1">
    <location>
        <begin position="870"/>
        <end position="897"/>
    </location>
</feature>
<gene>
    <name evidence="2" type="ORF">BGZ80_001262</name>
</gene>
<reference evidence="2" key="1">
    <citation type="journal article" date="2020" name="Fungal Divers.">
        <title>Resolving the Mortierellaceae phylogeny through synthesis of multi-gene phylogenetics and phylogenomics.</title>
        <authorList>
            <person name="Vandepol N."/>
            <person name="Liber J."/>
            <person name="Desiro A."/>
            <person name="Na H."/>
            <person name="Kennedy M."/>
            <person name="Barry K."/>
            <person name="Grigoriev I.V."/>
            <person name="Miller A.N."/>
            <person name="O'Donnell K."/>
            <person name="Stajich J.E."/>
            <person name="Bonito G."/>
        </authorList>
    </citation>
    <scope>NUCLEOTIDE SEQUENCE</scope>
    <source>
        <strain evidence="2">NRRL 2769</strain>
    </source>
</reference>
<feature type="region of interest" description="Disordered" evidence="1">
    <location>
        <begin position="657"/>
        <end position="686"/>
    </location>
</feature>
<protein>
    <submittedName>
        <fullName evidence="2">Uncharacterized protein</fullName>
    </submittedName>
</protein>
<feature type="compositionally biased region" description="Low complexity" evidence="1">
    <location>
        <begin position="128"/>
        <end position="147"/>
    </location>
</feature>
<accession>A0A9P6MRU6</accession>
<dbReference type="EMBL" id="JAAAID010001285">
    <property type="protein sequence ID" value="KAG0010686.1"/>
    <property type="molecule type" value="Genomic_DNA"/>
</dbReference>
<comment type="caution">
    <text evidence="2">The sequence shown here is derived from an EMBL/GenBank/DDBJ whole genome shotgun (WGS) entry which is preliminary data.</text>
</comment>
<feature type="compositionally biased region" description="Pro residues" evidence="1">
    <location>
        <begin position="674"/>
        <end position="683"/>
    </location>
</feature>
<organism evidence="2 3">
    <name type="scientific">Entomortierella chlamydospora</name>
    <dbReference type="NCBI Taxonomy" id="101097"/>
    <lineage>
        <taxon>Eukaryota</taxon>
        <taxon>Fungi</taxon>
        <taxon>Fungi incertae sedis</taxon>
        <taxon>Mucoromycota</taxon>
        <taxon>Mortierellomycotina</taxon>
        <taxon>Mortierellomycetes</taxon>
        <taxon>Mortierellales</taxon>
        <taxon>Mortierellaceae</taxon>
        <taxon>Entomortierella</taxon>
    </lineage>
</organism>
<feature type="compositionally biased region" description="Polar residues" evidence="1">
    <location>
        <begin position="102"/>
        <end position="111"/>
    </location>
</feature>
<dbReference type="SUPFAM" id="SSF52047">
    <property type="entry name" value="RNI-like"/>
    <property type="match status" value="1"/>
</dbReference>
<feature type="compositionally biased region" description="Acidic residues" evidence="1">
    <location>
        <begin position="882"/>
        <end position="893"/>
    </location>
</feature>
<keyword evidence="3" id="KW-1185">Reference proteome</keyword>
<feature type="compositionally biased region" description="Basic residues" evidence="1">
    <location>
        <begin position="485"/>
        <end position="495"/>
    </location>
</feature>
<evidence type="ECO:0000313" key="2">
    <source>
        <dbReference type="EMBL" id="KAG0010686.1"/>
    </source>
</evidence>
<sequence>MSFANLPISPPRSMPPECLERIVYHASQDHRTLSTLMQVNSTLFRMATPYLYHEPFNFIFGDEFMLDWDTATWTRHLREVRHAKLLLLYLSCSDLVQSMLSTGKGQGLSSRRNSETPAYWDCKDPTRNGNINNNNNNGNTNNGSNNNWRQGHSSSHPTLLEPDTDLRSTPSSPPMGRIPTLLEKLLREQCLRGGGPTSSSSLVSPLRLSMSVRQKTSTSNHAGKKVGVNLSGLSVNYLDYVEHLDLDTFLSTSIQVLFSPSSSARNEHGCGTLKIPSYQHHSSTAKLSQYSMERAFVERALLRSMAQHITTLSVSVATFVRLQRDLMEHVLEPTSPSPPCPSSSSPQGLKNSAGIRTGMPLSQLSRLNISGLHAELKPKVLRAIRWFLRRHVVVYPGMLKAIAFEGPGDIIVNRRRQRNRNVVAVEPVQPGVVHFNNQHADDDTTDEIEEEQDHVAPLPQNNTLTQLQQLQQQQQQQQQNQNQHHIQHQHQHFYQHQHQNQIHNQTQNHNHNQHGNTQGLFVDGAGYVNNVPPNNTTAVPAEALPAVFHSQYYLLRRNPDESSEVDFMGIIQELHGQLEVVDLSQWSWSVITQQALDMIPVAKLSTLRFHPRTRIQWHHGPSFLSDCPALKVLEIHAFDPAMLDLVGNIGFAPSVTVQNHPSSSPSSSSLSSIDPPPPPPRPSYPASLNTLSLTGSVPNVLPAVRDAIRIMGKSLDTINLSAHLDGFLSDKQTHELMDWSTSLSTTTIPQLTTLQLHGHLALSFDAPLLLELCPTLRHFSLAIKSYTSTSFVSTESARVLPRFMIPWEGKDLDEKEVQKFQLRVLELQGPWILTRRDMHQIGEQICGLVTLNLVGCRFYSSTTRRQVEILPDSGDDSSTFGGDDERDEGETDDNISSVERLVEKIQGTLRTLRIHRRGLEPKPRRDSYDYSSYSSIHSNATSPNLHCLANGSAVAVVAATAGPLEPVLAFKKRFPNVSLQIQEKQHEHSFVIAPSADILRRIHRPNSSQGRRSSLSLADIWDHAGPGPAQHQFGSRDSVWRRARDAMPFLKSFGEAARLVEK</sequence>